<evidence type="ECO:0000313" key="3">
    <source>
        <dbReference type="Proteomes" id="UP000199444"/>
    </source>
</evidence>
<dbReference type="STRING" id="553311.SAMN05216231_0378"/>
<evidence type="ECO:0008006" key="4">
    <source>
        <dbReference type="Google" id="ProtNLM"/>
    </source>
</evidence>
<keyword evidence="1" id="KW-0812">Transmembrane</keyword>
<accession>A0A1H0Y2I3</accession>
<feature type="transmembrane region" description="Helical" evidence="1">
    <location>
        <begin position="6"/>
        <end position="28"/>
    </location>
</feature>
<keyword evidence="1" id="KW-1133">Transmembrane helix</keyword>
<dbReference type="Proteomes" id="UP000199444">
    <property type="component" value="Unassembled WGS sequence"/>
</dbReference>
<keyword evidence="1" id="KW-0472">Membrane</keyword>
<dbReference type="EMBL" id="FNKD01000001">
    <property type="protein sequence ID" value="SDQ09271.1"/>
    <property type="molecule type" value="Genomic_DNA"/>
</dbReference>
<reference evidence="2 3" key="1">
    <citation type="submission" date="2016-10" db="EMBL/GenBank/DDBJ databases">
        <authorList>
            <person name="de Groot N.N."/>
        </authorList>
    </citation>
    <scope>NUCLEOTIDE SEQUENCE [LARGE SCALE GENOMIC DNA]</scope>
    <source>
        <strain evidence="2 3">CGMCC 1.10449</strain>
    </source>
</reference>
<keyword evidence="3" id="KW-1185">Reference proteome</keyword>
<gene>
    <name evidence="2" type="ORF">SAMN05216231_0378</name>
</gene>
<dbReference type="AlphaFoldDB" id="A0A1H0Y2I3"/>
<proteinExistence type="predicted"/>
<organism evidence="2 3">
    <name type="scientific">Virgibacillus salinus</name>
    <dbReference type="NCBI Taxonomy" id="553311"/>
    <lineage>
        <taxon>Bacteria</taxon>
        <taxon>Bacillati</taxon>
        <taxon>Bacillota</taxon>
        <taxon>Bacilli</taxon>
        <taxon>Bacillales</taxon>
        <taxon>Bacillaceae</taxon>
        <taxon>Virgibacillus</taxon>
    </lineage>
</organism>
<name>A0A1H0Y2I3_9BACI</name>
<protein>
    <recommendedName>
        <fullName evidence="4">Short C-terminal domain-containing protein</fullName>
    </recommendedName>
</protein>
<sequence>MYGEYFHPFGFFLFIMLITLFITNIIIWKRRNSERCYYNSSTPNAMATLDNRLAKGEVSIEEYKEIKETLKH</sequence>
<evidence type="ECO:0000256" key="1">
    <source>
        <dbReference type="SAM" id="Phobius"/>
    </source>
</evidence>
<evidence type="ECO:0000313" key="2">
    <source>
        <dbReference type="EMBL" id="SDQ09271.1"/>
    </source>
</evidence>